<dbReference type="AlphaFoldDB" id="A0A135HZL6"/>
<keyword evidence="7 10" id="KW-0067">ATP-binding</keyword>
<sequence length="457" mass="51462">MARDTTDETSITSTDELVAYLAAGAKPAEQWRIGTEHEKFPFYAADNSPVPYDGPRGIRAILEGMKVKLGWDPIIDEGNIIGLVEPTGQGAISLEPGGQFELSGAPLSTIHQTCREMNAHLAQVREIADPLGIRFLGVGGSPKWTLAETPRMPKSRYSIMTNYMPKVGHEGLDMMYRTCTIQVNLDFASETDMRRKMQVSMKLQSIATALFASSPFTESKPNGLLSWRSNIWRDTDNQRSGVLPFVFSPDFGFADYVEWALDVPMYFVLRGGHYYDATHVTFRQFMNGALRNEVPDGMPNMGDWANHLSTLFPEVRLKRFLEMRGADGGPWRRICALPAYWVGLLYDAEALDAAEELTRDWQYGEVQELRDAVPAKALNAVFRNRTVRDIARETLDISRMGLKNRHRLNSDGFDETHYLAPLEEIVARGSTDAEKMLGQYYSIWGGSIEPIFLEYAY</sequence>
<evidence type="ECO:0000256" key="10">
    <source>
        <dbReference type="PIRNR" id="PIRNR017901"/>
    </source>
</evidence>
<dbReference type="GO" id="GO:0005524">
    <property type="term" value="F:ATP binding"/>
    <property type="evidence" value="ECO:0007669"/>
    <property type="project" value="UniProtKB-UniRule"/>
</dbReference>
<comment type="function">
    <text evidence="10">Catalyzes the synthesis of gamma-glutamylcysteine (gamma-GC).</text>
</comment>
<proteinExistence type="inferred from homology"/>
<dbReference type="RefSeq" id="WP_068879895.1">
    <property type="nucleotide sequence ID" value="NZ_LNTU01000001.1"/>
</dbReference>
<keyword evidence="6 10" id="KW-0547">Nucleotide-binding</keyword>
<feature type="disulfide bond" evidence="11">
    <location>
        <begin position="114"/>
        <end position="335"/>
    </location>
</feature>
<evidence type="ECO:0000313" key="12">
    <source>
        <dbReference type="EMBL" id="KXF78627.1"/>
    </source>
</evidence>
<dbReference type="EMBL" id="LNTU01000001">
    <property type="protein sequence ID" value="KXF78627.1"/>
    <property type="molecule type" value="Genomic_DNA"/>
</dbReference>
<keyword evidence="4 10" id="KW-0436">Ligase</keyword>
<keyword evidence="13" id="KW-1185">Reference proteome</keyword>
<evidence type="ECO:0000256" key="11">
    <source>
        <dbReference type="PIRSR" id="PIRSR017901-50"/>
    </source>
</evidence>
<name>A0A135HZL6_9HYPH</name>
<keyword evidence="8" id="KW-0809">Transit peptide</keyword>
<dbReference type="STRING" id="1494590.ATN84_02230"/>
<evidence type="ECO:0000256" key="5">
    <source>
        <dbReference type="ARBA" id="ARBA00022684"/>
    </source>
</evidence>
<comment type="similarity">
    <text evidence="2">Belongs to the carboxylate-amine ligase family. Glutamate--cysteine ligase type 2 subfamily.</text>
</comment>
<dbReference type="InterPro" id="IPR006336">
    <property type="entry name" value="GCS2"/>
</dbReference>
<dbReference type="PANTHER" id="PTHR34378">
    <property type="entry name" value="GLUTAMATE--CYSTEINE LIGASE, CHLOROPLASTIC"/>
    <property type="match status" value="1"/>
</dbReference>
<protein>
    <recommendedName>
        <fullName evidence="10">Glutamate--cysteine ligase</fullName>
        <ecNumber evidence="10">6.3.2.2</ecNumber>
    </recommendedName>
</protein>
<evidence type="ECO:0000256" key="9">
    <source>
        <dbReference type="ARBA" id="ARBA00023157"/>
    </source>
</evidence>
<dbReference type="OrthoDB" id="9780152at2"/>
<dbReference type="NCBIfam" id="TIGR01436">
    <property type="entry name" value="glu_cys_lig_pln"/>
    <property type="match status" value="1"/>
</dbReference>
<dbReference type="SUPFAM" id="SSF55931">
    <property type="entry name" value="Glutamine synthetase/guanido kinase"/>
    <property type="match status" value="1"/>
</dbReference>
<reference evidence="12 13" key="1">
    <citation type="submission" date="2015-11" db="EMBL/GenBank/DDBJ databases">
        <title>Draft genome sequence of Paramesorhizobium deserti A-3-E, a strain highly resistant to diverse beta-lactam antibiotics.</title>
        <authorList>
            <person name="Lv R."/>
            <person name="Yang X."/>
            <person name="Fang N."/>
            <person name="Guo J."/>
            <person name="Luo X."/>
            <person name="Peng F."/>
            <person name="Yang R."/>
            <person name="Cui Y."/>
            <person name="Fang C."/>
            <person name="Song Y."/>
        </authorList>
    </citation>
    <scope>NUCLEOTIDE SEQUENCE [LARGE SCALE GENOMIC DNA]</scope>
    <source>
        <strain evidence="12 13">A-3-E</strain>
    </source>
</reference>
<comment type="similarity">
    <text evidence="10">Belongs to the glutamate--cysteine ligase type 2 family. EgtA subfamily.</text>
</comment>
<comment type="catalytic activity">
    <reaction evidence="10">
        <text>L-cysteine + L-glutamate + ATP = gamma-L-glutamyl-L-cysteine + ADP + phosphate + H(+)</text>
        <dbReference type="Rhea" id="RHEA:13285"/>
        <dbReference type="ChEBI" id="CHEBI:15378"/>
        <dbReference type="ChEBI" id="CHEBI:29985"/>
        <dbReference type="ChEBI" id="CHEBI:30616"/>
        <dbReference type="ChEBI" id="CHEBI:35235"/>
        <dbReference type="ChEBI" id="CHEBI:43474"/>
        <dbReference type="ChEBI" id="CHEBI:58173"/>
        <dbReference type="ChEBI" id="CHEBI:456216"/>
        <dbReference type="EC" id="6.3.2.2"/>
    </reaction>
</comment>
<dbReference type="GO" id="GO:0006750">
    <property type="term" value="P:glutathione biosynthetic process"/>
    <property type="evidence" value="ECO:0007669"/>
    <property type="project" value="UniProtKB-UniRule"/>
</dbReference>
<dbReference type="Proteomes" id="UP000070107">
    <property type="component" value="Unassembled WGS sequence"/>
</dbReference>
<evidence type="ECO:0000256" key="2">
    <source>
        <dbReference type="ARBA" id="ARBA00010253"/>
    </source>
</evidence>
<dbReference type="Gene3D" id="3.30.590.20">
    <property type="match status" value="1"/>
</dbReference>
<dbReference type="Pfam" id="PF04107">
    <property type="entry name" value="GCS2"/>
    <property type="match status" value="1"/>
</dbReference>
<dbReference type="GO" id="GO:0004357">
    <property type="term" value="F:glutamate-cysteine ligase activity"/>
    <property type="evidence" value="ECO:0007669"/>
    <property type="project" value="UniProtKB-UniRule"/>
</dbReference>
<dbReference type="InterPro" id="IPR011556">
    <property type="entry name" value="Glut_cys_lig_pln_type"/>
</dbReference>
<evidence type="ECO:0000256" key="1">
    <source>
        <dbReference type="ARBA" id="ARBA00005006"/>
    </source>
</evidence>
<organism evidence="12 13">
    <name type="scientific">Paramesorhizobium deserti</name>
    <dbReference type="NCBI Taxonomy" id="1494590"/>
    <lineage>
        <taxon>Bacteria</taxon>
        <taxon>Pseudomonadati</taxon>
        <taxon>Pseudomonadota</taxon>
        <taxon>Alphaproteobacteria</taxon>
        <taxon>Hyphomicrobiales</taxon>
        <taxon>Phyllobacteriaceae</taxon>
        <taxon>Paramesorhizobium</taxon>
    </lineage>
</organism>
<evidence type="ECO:0000256" key="8">
    <source>
        <dbReference type="ARBA" id="ARBA00022946"/>
    </source>
</evidence>
<dbReference type="PANTHER" id="PTHR34378:SF1">
    <property type="entry name" value="GLUTAMATE--CYSTEINE LIGASE, CHLOROPLASTIC"/>
    <property type="match status" value="1"/>
</dbReference>
<dbReference type="PIRSF" id="PIRSF017901">
    <property type="entry name" value="GCL"/>
    <property type="match status" value="1"/>
</dbReference>
<evidence type="ECO:0000256" key="3">
    <source>
        <dbReference type="ARBA" id="ARBA00011153"/>
    </source>
</evidence>
<gene>
    <name evidence="12" type="ORF">ATN84_02230</name>
</gene>
<dbReference type="InterPro" id="IPR014746">
    <property type="entry name" value="Gln_synth/guanido_kin_cat_dom"/>
</dbReference>
<evidence type="ECO:0000256" key="6">
    <source>
        <dbReference type="ARBA" id="ARBA00022741"/>
    </source>
</evidence>
<evidence type="ECO:0000256" key="4">
    <source>
        <dbReference type="ARBA" id="ARBA00022598"/>
    </source>
</evidence>
<evidence type="ECO:0000313" key="13">
    <source>
        <dbReference type="Proteomes" id="UP000070107"/>
    </source>
</evidence>
<comment type="caution">
    <text evidence="12">The sequence shown here is derived from an EMBL/GenBank/DDBJ whole genome shotgun (WGS) entry which is preliminary data.</text>
</comment>
<comment type="pathway">
    <text evidence="1">Sulfur metabolism; glutathione biosynthesis; glutathione from L-cysteine and L-glutamate: step 1/2.</text>
</comment>
<keyword evidence="9 11" id="KW-1015">Disulfide bond</keyword>
<dbReference type="EC" id="6.3.2.2" evidence="10"/>
<dbReference type="InterPro" id="IPR035434">
    <property type="entry name" value="GCL_bact_plant"/>
</dbReference>
<evidence type="ECO:0000256" key="7">
    <source>
        <dbReference type="ARBA" id="ARBA00022840"/>
    </source>
</evidence>
<comment type="subunit">
    <text evidence="3">Homodimer or monomer when oxidized or reduced, respectively.</text>
</comment>
<accession>A0A135HZL6</accession>
<keyword evidence="5" id="KW-0317">Glutathione biosynthesis</keyword>